<feature type="short sequence motif" description="TonB box" evidence="14">
    <location>
        <begin position="34"/>
        <end position="40"/>
    </location>
</feature>
<dbReference type="STRING" id="371042.NG99_13340"/>
<feature type="chain" id="PRO_5002005927" evidence="16">
    <location>
        <begin position="23"/>
        <end position="676"/>
    </location>
</feature>
<evidence type="ECO:0000256" key="2">
    <source>
        <dbReference type="ARBA" id="ARBA00009810"/>
    </source>
</evidence>
<dbReference type="GO" id="GO:0009279">
    <property type="term" value="C:cell outer membrane"/>
    <property type="evidence" value="ECO:0007669"/>
    <property type="project" value="UniProtKB-SubCell"/>
</dbReference>
<proteinExistence type="inferred from homology"/>
<evidence type="ECO:0000313" key="20">
    <source>
        <dbReference type="Proteomes" id="UP000030351"/>
    </source>
</evidence>
<dbReference type="RefSeq" id="WP_034893497.1">
    <property type="nucleotide sequence ID" value="NZ_JRUQ01000039.1"/>
</dbReference>
<evidence type="ECO:0000256" key="3">
    <source>
        <dbReference type="ARBA" id="ARBA00022448"/>
    </source>
</evidence>
<evidence type="ECO:0000256" key="15">
    <source>
        <dbReference type="RuleBase" id="RU003357"/>
    </source>
</evidence>
<dbReference type="GO" id="GO:0038023">
    <property type="term" value="F:signaling receptor activity"/>
    <property type="evidence" value="ECO:0007669"/>
    <property type="project" value="InterPro"/>
</dbReference>
<dbReference type="Proteomes" id="UP000030351">
    <property type="component" value="Unassembled WGS sequence"/>
</dbReference>
<evidence type="ECO:0000256" key="16">
    <source>
        <dbReference type="SAM" id="SignalP"/>
    </source>
</evidence>
<dbReference type="InterPro" id="IPR012910">
    <property type="entry name" value="Plug_dom"/>
</dbReference>
<keyword evidence="3 13" id="KW-0813">Transport</keyword>
<dbReference type="InterPro" id="IPR010916">
    <property type="entry name" value="TonB_box_CS"/>
</dbReference>
<dbReference type="EMBL" id="JRUQ01000039">
    <property type="protein sequence ID" value="KGT92910.1"/>
    <property type="molecule type" value="Genomic_DNA"/>
</dbReference>
<keyword evidence="7" id="KW-0408">Iron</keyword>
<evidence type="ECO:0000256" key="9">
    <source>
        <dbReference type="ARBA" id="ARBA00023077"/>
    </source>
</evidence>
<dbReference type="InterPro" id="IPR000531">
    <property type="entry name" value="Beta-barrel_TonB"/>
</dbReference>
<dbReference type="GO" id="GO:0015343">
    <property type="term" value="F:siderophore-iron transmembrane transporter activity"/>
    <property type="evidence" value="ECO:0007669"/>
    <property type="project" value="InterPro"/>
</dbReference>
<comment type="caution">
    <text evidence="19">The sequence shown here is derived from an EMBL/GenBank/DDBJ whole genome shotgun (WGS) entry which is preliminary data.</text>
</comment>
<keyword evidence="10 13" id="KW-0472">Membrane</keyword>
<keyword evidence="9 14" id="KW-0798">TonB box</keyword>
<keyword evidence="6 13" id="KW-0812">Transmembrane</keyword>
<evidence type="ECO:0000256" key="7">
    <source>
        <dbReference type="ARBA" id="ARBA00023004"/>
    </source>
</evidence>
<evidence type="ECO:0000256" key="13">
    <source>
        <dbReference type="PROSITE-ProRule" id="PRU01360"/>
    </source>
</evidence>
<accession>A0A0A3Z218</accession>
<dbReference type="OrthoDB" id="127311at2"/>
<evidence type="ECO:0000256" key="11">
    <source>
        <dbReference type="ARBA" id="ARBA00023170"/>
    </source>
</evidence>
<dbReference type="SUPFAM" id="SSF56935">
    <property type="entry name" value="Porins"/>
    <property type="match status" value="1"/>
</dbReference>
<keyword evidence="16" id="KW-0732">Signal</keyword>
<feature type="domain" description="TonB-dependent receptor plug" evidence="18">
    <location>
        <begin position="52"/>
        <end position="152"/>
    </location>
</feature>
<keyword evidence="12 13" id="KW-0998">Cell outer membrane</keyword>
<evidence type="ECO:0000256" key="12">
    <source>
        <dbReference type="ARBA" id="ARBA00023237"/>
    </source>
</evidence>
<evidence type="ECO:0000256" key="6">
    <source>
        <dbReference type="ARBA" id="ARBA00022692"/>
    </source>
</evidence>
<reference evidence="19 20" key="1">
    <citation type="submission" date="2014-10" db="EMBL/GenBank/DDBJ databases">
        <title>Genome sequence of Erwinia typographi M043b.</title>
        <authorList>
            <person name="Chan K.-G."/>
            <person name="Tan W.-S."/>
        </authorList>
    </citation>
    <scope>NUCLEOTIDE SEQUENCE [LARGE SCALE GENOMIC DNA]</scope>
    <source>
        <strain evidence="19 20">M043b</strain>
    </source>
</reference>
<dbReference type="eggNOG" id="COG4771">
    <property type="taxonomic scope" value="Bacteria"/>
</dbReference>
<evidence type="ECO:0000256" key="5">
    <source>
        <dbReference type="ARBA" id="ARBA00022496"/>
    </source>
</evidence>
<sequence length="676" mass="73800">MQIHRVTPLIIGGLLLTSQTYAADDSAAVSKDDTLIVSASKQSPSSASSRNVSSTTVTDAELRDANVTRTDQLSRVLPGLNMGNSGSLIFQSVSLRGVSSAQDFYNPAVTFYVDGVPQLSTYAMQTLSDVESLEMLRGPQGTLYGKSAQGGIINIVTQKPDSTPRGYIEGGIASRDGYNSKINVSGPIQDGLLYGSVTLLRAVDNGPFTNPATGSDKLGGSRSNVGNVRLRLAPDDQPWEANVALSEECTHATQDTYVPFNSVKGRTLDINSGSGDPYLRRCTHSQSLTGRYTTDDWIFSLMSAWQQQSYDRQFPYTAYEASLPERWNQDVQELRAATHGGGRAVDMVFGLYRQNTREKLNSSYSYGGVPMTSLNSNTEAETLAAYSDLTWHLTSQFDLGGGLRYSHDKAKTRYDGNSLGYGYGDRNHTRDDQVMGQLSAGYQFTPALRGYTRIAQGYKPTGFNLTPTAGTSATPYSAEKSISYEIGTRYDQGDVQVQGAVFHTHTKDMQLYSGPVGYQTLSNAGSADANGVELNTSWQFTPGWSWNLNGNYIRSEFSSDSELYQDKRVPFVPRYGAGTSVNGTIDTAWGALMPRLALNAVGPQYFDGDNTLRQGSYVTTDLRLGWQATERINVAAYINNLLDRRYRTYAFLNGTTALAQVNEGRTVGVDVRVDLF</sequence>
<evidence type="ECO:0000256" key="10">
    <source>
        <dbReference type="ARBA" id="ARBA00023136"/>
    </source>
</evidence>
<dbReference type="InterPro" id="IPR010105">
    <property type="entry name" value="TonB_sidphr_rcpt"/>
</dbReference>
<evidence type="ECO:0000313" key="19">
    <source>
        <dbReference type="EMBL" id="KGT92910.1"/>
    </source>
</evidence>
<dbReference type="AlphaFoldDB" id="A0A0A3Z218"/>
<evidence type="ECO:0000259" key="17">
    <source>
        <dbReference type="Pfam" id="PF00593"/>
    </source>
</evidence>
<dbReference type="Gene3D" id="2.40.170.20">
    <property type="entry name" value="TonB-dependent receptor, beta-barrel domain"/>
    <property type="match status" value="1"/>
</dbReference>
<gene>
    <name evidence="19" type="ORF">NG99_13340</name>
</gene>
<keyword evidence="8" id="KW-0406">Ion transport</keyword>
<feature type="domain" description="TonB-dependent receptor-like beta-barrel" evidence="17">
    <location>
        <begin position="218"/>
        <end position="641"/>
    </location>
</feature>
<dbReference type="NCBIfam" id="TIGR01783">
    <property type="entry name" value="TonB-siderophor"/>
    <property type="match status" value="1"/>
</dbReference>
<comment type="subcellular location">
    <subcellularLocation>
        <location evidence="1 13">Cell outer membrane</location>
        <topology evidence="1 13">Multi-pass membrane protein</topology>
    </subcellularLocation>
</comment>
<dbReference type="PROSITE" id="PS52016">
    <property type="entry name" value="TONB_DEPENDENT_REC_3"/>
    <property type="match status" value="1"/>
</dbReference>
<evidence type="ECO:0000256" key="14">
    <source>
        <dbReference type="PROSITE-ProRule" id="PRU10143"/>
    </source>
</evidence>
<dbReference type="PANTHER" id="PTHR32552:SF81">
    <property type="entry name" value="TONB-DEPENDENT OUTER MEMBRANE RECEPTOR"/>
    <property type="match status" value="1"/>
</dbReference>
<protein>
    <submittedName>
        <fullName evidence="19">Ligand-gated channel protein</fullName>
    </submittedName>
</protein>
<dbReference type="CDD" id="cd01347">
    <property type="entry name" value="ligand_gated_channel"/>
    <property type="match status" value="1"/>
</dbReference>
<feature type="signal peptide" evidence="16">
    <location>
        <begin position="1"/>
        <end position="22"/>
    </location>
</feature>
<keyword evidence="11" id="KW-0675">Receptor</keyword>
<dbReference type="PROSITE" id="PS00430">
    <property type="entry name" value="TONB_DEPENDENT_REC_1"/>
    <property type="match status" value="1"/>
</dbReference>
<organism evidence="19 20">
    <name type="scientific">Erwinia typographi</name>
    <dbReference type="NCBI Taxonomy" id="371042"/>
    <lineage>
        <taxon>Bacteria</taxon>
        <taxon>Pseudomonadati</taxon>
        <taxon>Pseudomonadota</taxon>
        <taxon>Gammaproteobacteria</taxon>
        <taxon>Enterobacterales</taxon>
        <taxon>Erwiniaceae</taxon>
        <taxon>Erwinia</taxon>
    </lineage>
</organism>
<evidence type="ECO:0000256" key="1">
    <source>
        <dbReference type="ARBA" id="ARBA00004571"/>
    </source>
</evidence>
<dbReference type="Pfam" id="PF07715">
    <property type="entry name" value="Plug"/>
    <property type="match status" value="1"/>
</dbReference>
<comment type="similarity">
    <text evidence="2 13 15">Belongs to the TonB-dependent receptor family.</text>
</comment>
<evidence type="ECO:0000259" key="18">
    <source>
        <dbReference type="Pfam" id="PF07715"/>
    </source>
</evidence>
<dbReference type="GO" id="GO:0015891">
    <property type="term" value="P:siderophore transport"/>
    <property type="evidence" value="ECO:0007669"/>
    <property type="project" value="InterPro"/>
</dbReference>
<dbReference type="Pfam" id="PF00593">
    <property type="entry name" value="TonB_dep_Rec_b-barrel"/>
    <property type="match status" value="1"/>
</dbReference>
<keyword evidence="5" id="KW-0410">Iron transport</keyword>
<dbReference type="PANTHER" id="PTHR32552">
    <property type="entry name" value="FERRICHROME IRON RECEPTOR-RELATED"/>
    <property type="match status" value="1"/>
</dbReference>
<evidence type="ECO:0000256" key="8">
    <source>
        <dbReference type="ARBA" id="ARBA00023065"/>
    </source>
</evidence>
<name>A0A0A3Z218_9GAMM</name>
<dbReference type="InterPro" id="IPR039426">
    <property type="entry name" value="TonB-dep_rcpt-like"/>
</dbReference>
<keyword evidence="4 13" id="KW-1134">Transmembrane beta strand</keyword>
<keyword evidence="20" id="KW-1185">Reference proteome</keyword>
<evidence type="ECO:0000256" key="4">
    <source>
        <dbReference type="ARBA" id="ARBA00022452"/>
    </source>
</evidence>
<dbReference type="InterPro" id="IPR036942">
    <property type="entry name" value="Beta-barrel_TonB_sf"/>
</dbReference>